<reference evidence="3" key="1">
    <citation type="journal article" date="2007" name="PLoS Genet.">
        <title>Being pathogenic, plastic, and sexual while living with a nearly minimal bacterial genome.</title>
        <authorList>
            <person name="Sirand-Pugnet P."/>
            <person name="Lartigue C."/>
            <person name="Marenda M."/>
            <person name="Jacob D."/>
            <person name="Barre A."/>
            <person name="Barbe V."/>
            <person name="Schenowitz C."/>
            <person name="Mangenot S."/>
            <person name="Couloux A."/>
            <person name="Segurens B."/>
            <person name="de Daruvar A."/>
            <person name="Blanchard A."/>
            <person name="Citti C."/>
        </authorList>
    </citation>
    <scope>NUCLEOTIDE SEQUENCE [LARGE SCALE GENOMIC DNA]</scope>
    <source>
        <strain evidence="3">PG2</strain>
    </source>
</reference>
<dbReference type="HOGENOM" id="CLU_1271122_0_0_14"/>
<organism evidence="2 3">
    <name type="scientific">Mycoplasmopsis agalactiae (strain NCTC 10123 / CIP 59.7 / PG2)</name>
    <name type="common">Mycoplasma agalactiae</name>
    <dbReference type="NCBI Taxonomy" id="347257"/>
    <lineage>
        <taxon>Bacteria</taxon>
        <taxon>Bacillati</taxon>
        <taxon>Mycoplasmatota</taxon>
        <taxon>Mycoplasmoidales</taxon>
        <taxon>Metamycoplasmataceae</taxon>
        <taxon>Mycoplasmopsis</taxon>
    </lineage>
</organism>
<evidence type="ECO:0000313" key="2">
    <source>
        <dbReference type="EMBL" id="CAL59177.1"/>
    </source>
</evidence>
<feature type="transmembrane region" description="Helical" evidence="1">
    <location>
        <begin position="133"/>
        <end position="156"/>
    </location>
</feature>
<evidence type="ECO:0000313" key="3">
    <source>
        <dbReference type="Proteomes" id="UP000007065"/>
    </source>
</evidence>
<dbReference type="EMBL" id="CU179680">
    <property type="protein sequence ID" value="CAL59177.1"/>
    <property type="molecule type" value="Genomic_DNA"/>
</dbReference>
<dbReference type="KEGG" id="maa:MAG4790"/>
<sequence length="218" mass="24547">MSKKKEVRFRVKGFIVLTIFLLMAASPLMANVFLAPNSSESTVWIVRYVKLTATNIKMNFATAEDGTGGFFVHFYKAYFQVLASKWSNLGIADILLIILAFAGSQLFLILSIIWLLHVLIAYGIFNLFKGKSFILYALFSLLLFAGATALYALLYFEPFMIKNVIKSAANSNLVIFINKWLIWILSGILVAQLILVCIELATVKRVNRSIRAQTLEMQ</sequence>
<gene>
    <name evidence="2" type="ordered locus">MAG4790</name>
</gene>
<accession>A5IYR8</accession>
<keyword evidence="1" id="KW-0472">Membrane</keyword>
<dbReference type="RefSeq" id="WP_011949646.1">
    <property type="nucleotide sequence ID" value="NC_009497.1"/>
</dbReference>
<protein>
    <submittedName>
        <fullName evidence="2">Uncharacterized protein</fullName>
    </submittedName>
</protein>
<keyword evidence="3" id="KW-1185">Reference proteome</keyword>
<keyword evidence="1" id="KW-0812">Transmembrane</keyword>
<evidence type="ECO:0000256" key="1">
    <source>
        <dbReference type="SAM" id="Phobius"/>
    </source>
</evidence>
<feature type="transmembrane region" description="Helical" evidence="1">
    <location>
        <begin position="94"/>
        <end position="121"/>
    </location>
</feature>
<feature type="transmembrane region" description="Helical" evidence="1">
    <location>
        <begin position="180"/>
        <end position="201"/>
    </location>
</feature>
<dbReference type="STRING" id="347257.MAG4790"/>
<dbReference type="Proteomes" id="UP000007065">
    <property type="component" value="Chromosome"/>
</dbReference>
<dbReference type="AlphaFoldDB" id="A5IYR8"/>
<dbReference type="GeneID" id="93358221"/>
<proteinExistence type="predicted"/>
<keyword evidence="1" id="KW-1133">Transmembrane helix</keyword>
<name>A5IYR8_MYCAP</name>